<protein>
    <submittedName>
        <fullName evidence="2">Uncharacterized protein</fullName>
    </submittedName>
</protein>
<evidence type="ECO:0000256" key="1">
    <source>
        <dbReference type="SAM" id="Phobius"/>
    </source>
</evidence>
<dbReference type="EMBL" id="MSZS01000006">
    <property type="protein sequence ID" value="PKX92135.1"/>
    <property type="molecule type" value="Genomic_DNA"/>
</dbReference>
<comment type="caution">
    <text evidence="2">The sequence shown here is derived from an EMBL/GenBank/DDBJ whole genome shotgun (WGS) entry which is preliminary data.</text>
</comment>
<keyword evidence="1" id="KW-1133">Transmembrane helix</keyword>
<evidence type="ECO:0000313" key="3">
    <source>
        <dbReference type="Proteomes" id="UP000234474"/>
    </source>
</evidence>
<dbReference type="Proteomes" id="UP000234474">
    <property type="component" value="Unassembled WGS sequence"/>
</dbReference>
<dbReference type="GeneID" id="36528818"/>
<reference evidence="3" key="1">
    <citation type="journal article" date="2018" name="Proc. Natl. Acad. Sci. U.S.A.">
        <title>Linking secondary metabolites to gene clusters through genome sequencing of six diverse Aspergillus species.</title>
        <authorList>
            <person name="Kaerboelling I."/>
            <person name="Vesth T.C."/>
            <person name="Frisvad J.C."/>
            <person name="Nybo J.L."/>
            <person name="Theobald S."/>
            <person name="Kuo A."/>
            <person name="Bowyer P."/>
            <person name="Matsuda Y."/>
            <person name="Mondo S."/>
            <person name="Lyhne E.K."/>
            <person name="Kogle M.E."/>
            <person name="Clum A."/>
            <person name="Lipzen A."/>
            <person name="Salamov A."/>
            <person name="Ngan C.Y."/>
            <person name="Daum C."/>
            <person name="Chiniquy J."/>
            <person name="Barry K."/>
            <person name="LaButti K."/>
            <person name="Haridas S."/>
            <person name="Simmons B.A."/>
            <person name="Magnuson J.K."/>
            <person name="Mortensen U.H."/>
            <person name="Larsen T.O."/>
            <person name="Grigoriev I.V."/>
            <person name="Baker S.E."/>
            <person name="Andersen M.R."/>
        </authorList>
    </citation>
    <scope>NUCLEOTIDE SEQUENCE [LARGE SCALE GENOMIC DNA]</scope>
    <source>
        <strain evidence="3">IBT 16806</strain>
    </source>
</reference>
<keyword evidence="3" id="KW-1185">Reference proteome</keyword>
<dbReference type="AlphaFoldDB" id="A0A2I1C3E3"/>
<dbReference type="RefSeq" id="XP_024680730.1">
    <property type="nucleotide sequence ID" value="XM_024821492.1"/>
</dbReference>
<gene>
    <name evidence="2" type="ORF">P174DRAFT_261077</name>
</gene>
<name>A0A2I1C3E3_ASPN1</name>
<organism evidence="2 3">
    <name type="scientific">Aspergillus novofumigatus (strain IBT 16806)</name>
    <dbReference type="NCBI Taxonomy" id="1392255"/>
    <lineage>
        <taxon>Eukaryota</taxon>
        <taxon>Fungi</taxon>
        <taxon>Dikarya</taxon>
        <taxon>Ascomycota</taxon>
        <taxon>Pezizomycotina</taxon>
        <taxon>Eurotiomycetes</taxon>
        <taxon>Eurotiomycetidae</taxon>
        <taxon>Eurotiales</taxon>
        <taxon>Aspergillaceae</taxon>
        <taxon>Aspergillus</taxon>
        <taxon>Aspergillus subgen. Fumigati</taxon>
    </lineage>
</organism>
<proteinExistence type="predicted"/>
<sequence>MTDARAWNWIPPFFHEQYSQFSAPKAPFDRPFDLLPNSNNNNNIIWSRNATASDIAAGNLVSTPADDNTSDMRGGTAPMHSFTSAPIFFGFVALDFYIMST</sequence>
<dbReference type="VEuPathDB" id="FungiDB:P174DRAFT_261077"/>
<keyword evidence="1" id="KW-0472">Membrane</keyword>
<keyword evidence="1" id="KW-0812">Transmembrane</keyword>
<evidence type="ECO:0000313" key="2">
    <source>
        <dbReference type="EMBL" id="PKX92135.1"/>
    </source>
</evidence>
<accession>A0A2I1C3E3</accession>
<feature type="transmembrane region" description="Helical" evidence="1">
    <location>
        <begin position="79"/>
        <end position="98"/>
    </location>
</feature>